<dbReference type="RefSeq" id="WP_058931438.1">
    <property type="nucleotide sequence ID" value="NZ_CP013747.1"/>
</dbReference>
<feature type="compositionally biased region" description="Low complexity" evidence="1">
    <location>
        <begin position="57"/>
        <end position="77"/>
    </location>
</feature>
<gene>
    <name evidence="2" type="ORF">AU252_15165</name>
</gene>
<accession>A0A0U3RAX5</accession>
<protein>
    <submittedName>
        <fullName evidence="2">Uncharacterized protein</fullName>
    </submittedName>
</protein>
<evidence type="ECO:0000313" key="2">
    <source>
        <dbReference type="EMBL" id="ALV42321.1"/>
    </source>
</evidence>
<sequence>MAILHRAVLLTGLLAVIAGIFGMHIMSGAHTMPTAFLVGTDMTLTQIQGPHTGHGGHTAAQSSNADTPAAPLDPAAPVSGTVSPCTTPGSCPAMAGMDAACVLSPANTSLSAPLPGTTPFPALDVIATALATDSYSYLPGSPSPGDLCISRT</sequence>
<dbReference type="AlphaFoldDB" id="A0A0U3RAX5"/>
<name>A0A0U3RAX5_9MICC</name>
<dbReference type="Proteomes" id="UP000065151">
    <property type="component" value="Chromosome"/>
</dbReference>
<feature type="region of interest" description="Disordered" evidence="1">
    <location>
        <begin position="48"/>
        <end position="81"/>
    </location>
</feature>
<proteinExistence type="predicted"/>
<organism evidence="2">
    <name type="scientific">Pseudarthrobacter sulfonivorans</name>
    <dbReference type="NCBI Taxonomy" id="121292"/>
    <lineage>
        <taxon>Bacteria</taxon>
        <taxon>Bacillati</taxon>
        <taxon>Actinomycetota</taxon>
        <taxon>Actinomycetes</taxon>
        <taxon>Micrococcales</taxon>
        <taxon>Micrococcaceae</taxon>
        <taxon>Pseudarthrobacter</taxon>
    </lineage>
</organism>
<dbReference type="KEGG" id="psul:AU252_15165"/>
<dbReference type="STRING" id="121292.AU252_15165"/>
<reference evidence="2 3" key="1">
    <citation type="submission" date="2015-12" db="EMBL/GenBank/DDBJ databases">
        <authorList>
            <person name="Shamseldin A."/>
            <person name="Moawad H."/>
            <person name="Abd El-Rahim W.M."/>
            <person name="Sadowsky M.J."/>
        </authorList>
    </citation>
    <scope>NUCLEOTIDE SEQUENCE [LARGE SCALE GENOMIC DNA]</scope>
    <source>
        <strain evidence="2 3">Ar51</strain>
    </source>
</reference>
<evidence type="ECO:0000256" key="1">
    <source>
        <dbReference type="SAM" id="MobiDB-lite"/>
    </source>
</evidence>
<evidence type="ECO:0000313" key="3">
    <source>
        <dbReference type="Proteomes" id="UP000065151"/>
    </source>
</evidence>
<dbReference type="EMBL" id="CP013747">
    <property type="protein sequence ID" value="ALV42321.1"/>
    <property type="molecule type" value="Genomic_DNA"/>
</dbReference>